<evidence type="ECO:0008006" key="6">
    <source>
        <dbReference type="Google" id="ProtNLM"/>
    </source>
</evidence>
<dbReference type="KEGG" id="pco:PHACADRAFT_259009"/>
<dbReference type="Proteomes" id="UP000008370">
    <property type="component" value="Unassembled WGS sequence"/>
</dbReference>
<evidence type="ECO:0000256" key="3">
    <source>
        <dbReference type="SAM" id="SignalP"/>
    </source>
</evidence>
<organism evidence="4 5">
    <name type="scientific">Phanerochaete carnosa (strain HHB-10118-sp)</name>
    <name type="common">White-rot fungus</name>
    <name type="synonym">Peniophora carnosa</name>
    <dbReference type="NCBI Taxonomy" id="650164"/>
    <lineage>
        <taxon>Eukaryota</taxon>
        <taxon>Fungi</taxon>
        <taxon>Dikarya</taxon>
        <taxon>Basidiomycota</taxon>
        <taxon>Agaricomycotina</taxon>
        <taxon>Agaricomycetes</taxon>
        <taxon>Polyporales</taxon>
        <taxon>Phanerochaetaceae</taxon>
        <taxon>Phanerochaete</taxon>
    </lineage>
</organism>
<evidence type="ECO:0000313" key="4">
    <source>
        <dbReference type="EMBL" id="EKM54854.1"/>
    </source>
</evidence>
<evidence type="ECO:0000256" key="2">
    <source>
        <dbReference type="SAM" id="Phobius"/>
    </source>
</evidence>
<evidence type="ECO:0000256" key="1">
    <source>
        <dbReference type="SAM" id="MobiDB-lite"/>
    </source>
</evidence>
<keyword evidence="2" id="KW-0812">Transmembrane</keyword>
<reference evidence="4 5" key="1">
    <citation type="journal article" date="2012" name="BMC Genomics">
        <title>Comparative genomics of the white-rot fungi, Phanerochaete carnosa and P. chrysosporium, to elucidate the genetic basis of the distinct wood types they colonize.</title>
        <authorList>
            <person name="Suzuki H."/>
            <person name="MacDonald J."/>
            <person name="Syed K."/>
            <person name="Salamov A."/>
            <person name="Hori C."/>
            <person name="Aerts A."/>
            <person name="Henrissat B."/>
            <person name="Wiebenga A."/>
            <person name="vanKuyk P.A."/>
            <person name="Barry K."/>
            <person name="Lindquist E."/>
            <person name="LaButti K."/>
            <person name="Lapidus A."/>
            <person name="Lucas S."/>
            <person name="Coutinho P."/>
            <person name="Gong Y."/>
            <person name="Samejima M."/>
            <person name="Mahadevan R."/>
            <person name="Abou-Zaid M."/>
            <person name="de Vries R.P."/>
            <person name="Igarashi K."/>
            <person name="Yadav J.S."/>
            <person name="Grigoriev I.V."/>
            <person name="Master E.R."/>
        </authorList>
    </citation>
    <scope>NUCLEOTIDE SEQUENCE [LARGE SCALE GENOMIC DNA]</scope>
    <source>
        <strain evidence="4 5">HHB-10118-sp</strain>
    </source>
</reference>
<evidence type="ECO:0000313" key="5">
    <source>
        <dbReference type="Proteomes" id="UP000008370"/>
    </source>
</evidence>
<keyword evidence="2" id="KW-1133">Transmembrane helix</keyword>
<feature type="chain" id="PRO_5003890570" description="Extracellular membrane protein CFEM domain-containing protein" evidence="3">
    <location>
        <begin position="20"/>
        <end position="466"/>
    </location>
</feature>
<dbReference type="OrthoDB" id="2576311at2759"/>
<keyword evidence="3" id="KW-0732">Signal</keyword>
<dbReference type="EMBL" id="JH930473">
    <property type="protein sequence ID" value="EKM54854.1"/>
    <property type="molecule type" value="Genomic_DNA"/>
</dbReference>
<accession>K5W7C5</accession>
<feature type="region of interest" description="Disordered" evidence="1">
    <location>
        <begin position="345"/>
        <end position="376"/>
    </location>
</feature>
<dbReference type="GeneID" id="18917269"/>
<dbReference type="AlphaFoldDB" id="K5W7C5"/>
<proteinExistence type="predicted"/>
<dbReference type="InParanoid" id="K5W7C5"/>
<dbReference type="RefSeq" id="XP_007397529.1">
    <property type="nucleotide sequence ID" value="XM_007397467.1"/>
</dbReference>
<sequence>MKQLPFEILLLTAANIVRANRGVYHRDATTPCAGDVEDLNVNGQSPGVVYDQLQEPCLQAVGTLSAPACKCNLPVYNIFMADVVCQQNSPESWALWAQTNQCNASEPPTSIPYDTGALDVPKWAYTNLANGQFDLASALKEARGWDPIQIATPIIVGVVVALLAAILFYFYRRRHRGASVGRQRKQKPWQNAHLHGPRRFFGLLPEYSTVRSRPSREPQWEIDDNVVLVDELSRTGLGSPESGHSRVESTASLLSATESRYSTRQRSFFDTLAAKFSNMSLHKKYQSGTIKGPDFKRVHVVPRSADAKFNLDGTDLTPPVSQNHVRALSDDDVLERRSTLPSVLDIRAPSTAGPQDRFALRNGPLPEENYSPTDYTPRTVFQSEYSLGTTDFMTPVSPPGSDAAPPMRDFAAARPVNVVNPRSPLLQSSGLNGSPQPRRDQSMYIELRESTDSLAHALYPRGAHAY</sequence>
<gene>
    <name evidence="4" type="ORF">PHACADRAFT_259009</name>
</gene>
<feature type="transmembrane region" description="Helical" evidence="2">
    <location>
        <begin position="150"/>
        <end position="171"/>
    </location>
</feature>
<keyword evidence="5" id="KW-1185">Reference proteome</keyword>
<feature type="signal peptide" evidence="3">
    <location>
        <begin position="1"/>
        <end position="19"/>
    </location>
</feature>
<name>K5W7C5_PHACS</name>
<dbReference type="HOGENOM" id="CLU_586740_0_0_1"/>
<keyword evidence="2" id="KW-0472">Membrane</keyword>
<protein>
    <recommendedName>
        <fullName evidence="6">Extracellular membrane protein CFEM domain-containing protein</fullName>
    </recommendedName>
</protein>
<dbReference type="CDD" id="cd12087">
    <property type="entry name" value="TM_EGFR-like"/>
    <property type="match status" value="1"/>
</dbReference>